<evidence type="ECO:0000256" key="1">
    <source>
        <dbReference type="SAM" id="MobiDB-lite"/>
    </source>
</evidence>
<organism evidence="2">
    <name type="scientific">Helicotheca tamesis</name>
    <dbReference type="NCBI Taxonomy" id="374047"/>
    <lineage>
        <taxon>Eukaryota</taxon>
        <taxon>Sar</taxon>
        <taxon>Stramenopiles</taxon>
        <taxon>Ochrophyta</taxon>
        <taxon>Bacillariophyta</taxon>
        <taxon>Mediophyceae</taxon>
        <taxon>Lithodesmiophycidae</taxon>
        <taxon>Lithodesmiales</taxon>
        <taxon>Lithodesmiaceae</taxon>
        <taxon>Helicotheca</taxon>
    </lineage>
</organism>
<accession>A0A7S2H8B5</accession>
<reference evidence="2" key="1">
    <citation type="submission" date="2021-01" db="EMBL/GenBank/DDBJ databases">
        <authorList>
            <person name="Corre E."/>
            <person name="Pelletier E."/>
            <person name="Niang G."/>
            <person name="Scheremetjew M."/>
            <person name="Finn R."/>
            <person name="Kale V."/>
            <person name="Holt S."/>
            <person name="Cochrane G."/>
            <person name="Meng A."/>
            <person name="Brown T."/>
            <person name="Cohen L."/>
        </authorList>
    </citation>
    <scope>NUCLEOTIDE SEQUENCE</scope>
    <source>
        <strain evidence="2">CCMP826</strain>
    </source>
</reference>
<proteinExistence type="predicted"/>
<protein>
    <submittedName>
        <fullName evidence="2">Uncharacterized protein</fullName>
    </submittedName>
</protein>
<evidence type="ECO:0000313" key="2">
    <source>
        <dbReference type="EMBL" id="CAD9483393.1"/>
    </source>
</evidence>
<dbReference type="AlphaFoldDB" id="A0A7S2H8B5"/>
<dbReference type="EMBL" id="HBGV01006765">
    <property type="protein sequence ID" value="CAD9483393.1"/>
    <property type="molecule type" value="Transcribed_RNA"/>
</dbReference>
<feature type="region of interest" description="Disordered" evidence="1">
    <location>
        <begin position="141"/>
        <end position="167"/>
    </location>
</feature>
<gene>
    <name evidence="2" type="ORF">HTAM1171_LOCUS4128</name>
</gene>
<feature type="region of interest" description="Disordered" evidence="1">
    <location>
        <begin position="198"/>
        <end position="232"/>
    </location>
</feature>
<name>A0A7S2H8B5_9STRA</name>
<sequence>MNVNGPLDTTKYNLETSKMEVFNVLAALDPDDCNNLDPFNFLKVTTEELDEWLHESLANGKVEEDADTRVSEVGRRLSMCLGREIQRRNSLILTRQQSGTASRQCSNFSDFSSGSFTLPKYEQDSRGDSKLFDEYLVQPDHNVQQQDNTMPNKRRRMDSLPSPEDQLSQGRLFAALVKSSQSMSTFCKNSIIASRSSTSSSVISTSSSTHSTSSSVDSVYMPPPSSKSSTSLTPAVPLTFSVSPGLASCMTMSEKSEKEIQNWDRQMGLKKSHSKTMRATGRSRKTLQELQSQMWHGNKKECRARLA</sequence>
<feature type="compositionally biased region" description="Polar residues" evidence="1">
    <location>
        <begin position="141"/>
        <end position="151"/>
    </location>
</feature>
<feature type="compositionally biased region" description="Low complexity" evidence="1">
    <location>
        <begin position="198"/>
        <end position="219"/>
    </location>
</feature>